<dbReference type="Pfam" id="PF09413">
    <property type="entry name" value="DUF2007"/>
    <property type="match status" value="1"/>
</dbReference>
<dbReference type="InterPro" id="IPR011322">
    <property type="entry name" value="N-reg_PII-like_a/b"/>
</dbReference>
<dbReference type="NCBIfam" id="NF040569">
    <property type="entry name" value="DUF2007_rel"/>
    <property type="match status" value="1"/>
</dbReference>
<evidence type="ECO:0000259" key="1">
    <source>
        <dbReference type="Pfam" id="PF09413"/>
    </source>
</evidence>
<name>A0A941IZH4_9BACT</name>
<organism evidence="2 3">
    <name type="scientific">Carboxylicivirga sediminis</name>
    <dbReference type="NCBI Taxonomy" id="2006564"/>
    <lineage>
        <taxon>Bacteria</taxon>
        <taxon>Pseudomonadati</taxon>
        <taxon>Bacteroidota</taxon>
        <taxon>Bacteroidia</taxon>
        <taxon>Marinilabiliales</taxon>
        <taxon>Marinilabiliaceae</taxon>
        <taxon>Carboxylicivirga</taxon>
    </lineage>
</organism>
<gene>
    <name evidence="2" type="ORF">KDU71_17980</name>
</gene>
<evidence type="ECO:0000313" key="3">
    <source>
        <dbReference type="Proteomes" id="UP000679220"/>
    </source>
</evidence>
<dbReference type="Gene3D" id="3.30.70.790">
    <property type="entry name" value="UreE, C-terminal domain"/>
    <property type="match status" value="1"/>
</dbReference>
<comment type="caution">
    <text evidence="2">The sequence shown here is derived from an EMBL/GenBank/DDBJ whole genome shotgun (WGS) entry which is preliminary data.</text>
</comment>
<dbReference type="InterPro" id="IPR018551">
    <property type="entry name" value="DUF2007"/>
</dbReference>
<protein>
    <submittedName>
        <fullName evidence="2">DUF2007 domain-containing protein</fullName>
    </submittedName>
</protein>
<evidence type="ECO:0000313" key="2">
    <source>
        <dbReference type="EMBL" id="MBR8537463.1"/>
    </source>
</evidence>
<dbReference type="RefSeq" id="WP_212192488.1">
    <property type="nucleotide sequence ID" value="NZ_JAGTAR010000032.1"/>
</dbReference>
<reference evidence="2" key="1">
    <citation type="journal article" date="2018" name="Int. J. Syst. Evol. Microbiol.">
        <title>Carboxylicivirga sediminis sp. nov., isolated from coastal sediment.</title>
        <authorList>
            <person name="Wang F.Q."/>
            <person name="Ren L.H."/>
            <person name="Zou R.J."/>
            <person name="Sun Y.Z."/>
            <person name="Liu X.J."/>
            <person name="Jiang F."/>
            <person name="Liu L.J."/>
        </authorList>
    </citation>
    <scope>NUCLEOTIDE SEQUENCE</scope>
    <source>
        <strain evidence="2">JR1</strain>
    </source>
</reference>
<keyword evidence="3" id="KW-1185">Reference proteome</keyword>
<dbReference type="AlphaFoldDB" id="A0A941IZH4"/>
<reference evidence="2" key="2">
    <citation type="submission" date="2021-04" db="EMBL/GenBank/DDBJ databases">
        <authorList>
            <person name="Zhang T."/>
            <person name="Zhang Y."/>
            <person name="Lu D."/>
            <person name="Zuo D."/>
            <person name="Du Z."/>
        </authorList>
    </citation>
    <scope>NUCLEOTIDE SEQUENCE</scope>
    <source>
        <strain evidence="2">JR1</strain>
    </source>
</reference>
<dbReference type="EMBL" id="JAGTAR010000032">
    <property type="protein sequence ID" value="MBR8537463.1"/>
    <property type="molecule type" value="Genomic_DNA"/>
</dbReference>
<dbReference type="SUPFAM" id="SSF54913">
    <property type="entry name" value="GlnB-like"/>
    <property type="match status" value="1"/>
</dbReference>
<sequence length="80" mass="9052">MALSSAQQATVEVFSGTLWEAEMIRTLLMDAQIAHFLKNSTLNDFMYDPIGAEGVKVMVLENEVERAKEIIDNYLQNLNM</sequence>
<feature type="domain" description="DUF2007" evidence="1">
    <location>
        <begin position="13"/>
        <end position="73"/>
    </location>
</feature>
<dbReference type="Proteomes" id="UP000679220">
    <property type="component" value="Unassembled WGS sequence"/>
</dbReference>
<proteinExistence type="predicted"/>
<accession>A0A941IZH4</accession>